<dbReference type="SUPFAM" id="SSF53187">
    <property type="entry name" value="Zn-dependent exopeptidases"/>
    <property type="match status" value="1"/>
</dbReference>
<dbReference type="PANTHER" id="PTHR30404:SF0">
    <property type="entry name" value="N-ACETYLMURAMOYL-L-ALANINE AMIDASE AMIC"/>
    <property type="match status" value="1"/>
</dbReference>
<dbReference type="Pfam" id="PF01520">
    <property type="entry name" value="Amidase_3"/>
    <property type="match status" value="1"/>
</dbReference>
<dbReference type="EMBL" id="PDCN02000029">
    <property type="protein sequence ID" value="PIB73486.1"/>
    <property type="molecule type" value="Genomic_DNA"/>
</dbReference>
<feature type="domain" description="MurNAc-LAA" evidence="3">
    <location>
        <begin position="53"/>
        <end position="195"/>
    </location>
</feature>
<dbReference type="STRING" id="85968.GCA_900073015_03758"/>
<organism evidence="4 5">
    <name type="scientific">Mycolicibacterium brumae</name>
    <dbReference type="NCBI Taxonomy" id="85968"/>
    <lineage>
        <taxon>Bacteria</taxon>
        <taxon>Bacillati</taxon>
        <taxon>Actinomycetota</taxon>
        <taxon>Actinomycetes</taxon>
        <taxon>Mycobacteriales</taxon>
        <taxon>Mycobacteriaceae</taxon>
        <taxon>Mycolicibacterium</taxon>
    </lineage>
</organism>
<comment type="caution">
    <text evidence="4">The sequence shown here is derived from an EMBL/GenBank/DDBJ whole genome shotgun (WGS) entry which is preliminary data.</text>
</comment>
<feature type="region of interest" description="Disordered" evidence="2">
    <location>
        <begin position="1"/>
        <end position="49"/>
    </location>
</feature>
<gene>
    <name evidence="4" type="ORF">CQY22_016580</name>
</gene>
<dbReference type="GO" id="GO:0008745">
    <property type="term" value="F:N-acetylmuramoyl-L-alanine amidase activity"/>
    <property type="evidence" value="ECO:0007669"/>
    <property type="project" value="InterPro"/>
</dbReference>
<dbReference type="AlphaFoldDB" id="A0A2G5P5E4"/>
<reference evidence="4 5" key="1">
    <citation type="journal article" date="2017" name="Infect. Genet. Evol.">
        <title>The new phylogeny of the genus Mycobacterium: The old and the news.</title>
        <authorList>
            <person name="Tortoli E."/>
            <person name="Fedrizzi T."/>
            <person name="Meehan C.J."/>
            <person name="Trovato A."/>
            <person name="Grottola A."/>
            <person name="Giacobazzi E."/>
            <person name="Serpini G.F."/>
            <person name="Tagliazucchi S."/>
            <person name="Fabio A."/>
            <person name="Bettua C."/>
            <person name="Bertorelli R."/>
            <person name="Frascaro F."/>
            <person name="De Sanctis V."/>
            <person name="Pecorari M."/>
            <person name="Jousson O."/>
            <person name="Segata N."/>
            <person name="Cirillo D.M."/>
        </authorList>
    </citation>
    <scope>NUCLEOTIDE SEQUENCE [LARGE SCALE GENOMIC DNA]</scope>
    <source>
        <strain evidence="4 5">CIP1034565</strain>
    </source>
</reference>
<dbReference type="InterPro" id="IPR002508">
    <property type="entry name" value="MurNAc-LAA_cat"/>
</dbReference>
<evidence type="ECO:0000256" key="1">
    <source>
        <dbReference type="ARBA" id="ARBA00022801"/>
    </source>
</evidence>
<dbReference type="Proteomes" id="UP000230551">
    <property type="component" value="Unassembled WGS sequence"/>
</dbReference>
<name>A0A2G5P5E4_9MYCO</name>
<dbReference type="Gene3D" id="3.40.630.40">
    <property type="entry name" value="Zn-dependent exopeptidases"/>
    <property type="match status" value="1"/>
</dbReference>
<dbReference type="GO" id="GO:0009253">
    <property type="term" value="P:peptidoglycan catabolic process"/>
    <property type="evidence" value="ECO:0007669"/>
    <property type="project" value="InterPro"/>
</dbReference>
<evidence type="ECO:0000259" key="3">
    <source>
        <dbReference type="Pfam" id="PF01520"/>
    </source>
</evidence>
<dbReference type="CDD" id="cd02696">
    <property type="entry name" value="MurNAc-LAA"/>
    <property type="match status" value="1"/>
</dbReference>
<keyword evidence="1" id="KW-0378">Hydrolase</keyword>
<evidence type="ECO:0000313" key="5">
    <source>
        <dbReference type="Proteomes" id="UP000230551"/>
    </source>
</evidence>
<protein>
    <submittedName>
        <fullName evidence="4">N-acetylmuramoyl-L-alanine amidase</fullName>
    </submittedName>
</protein>
<accession>A0A2G5P5E4</accession>
<dbReference type="InterPro" id="IPR050695">
    <property type="entry name" value="N-acetylmuramoyl_amidase_3"/>
</dbReference>
<proteinExistence type="predicted"/>
<evidence type="ECO:0000256" key="2">
    <source>
        <dbReference type="SAM" id="MobiDB-lite"/>
    </source>
</evidence>
<dbReference type="PANTHER" id="PTHR30404">
    <property type="entry name" value="N-ACETYLMURAMOYL-L-ALANINE AMIDASE"/>
    <property type="match status" value="1"/>
</dbReference>
<dbReference type="OrthoDB" id="3837818at2"/>
<sequence length="278" mass="29090">MVASLVATSCSSSGTPRSFEAQPHKTEVSEPVAGTSHERSAPNDASDCQAPVVALDPGHNPVQIEAFDPETGAAMIDYPNGAEGANVMAVANNVKEALSNAGYTAVLLKNSVDESVSYRERVNRADQAGADLAVSIHTDINNASVFVQRVGLYREGTAAQGKHVRVEFTNGETAAKSERYGNVIAKKRSEVEGRTVSVVDNDFGGRAPLWSGNIPIIMLISENVPWVYNEFGLPGKGGSVPIGDEGIALYSESLTKGIEAALPNACTKSSSTSSAPPT</sequence>
<evidence type="ECO:0000313" key="4">
    <source>
        <dbReference type="EMBL" id="PIB73486.1"/>
    </source>
</evidence>
<dbReference type="GO" id="GO:0030288">
    <property type="term" value="C:outer membrane-bounded periplasmic space"/>
    <property type="evidence" value="ECO:0007669"/>
    <property type="project" value="TreeGrafter"/>
</dbReference>
<feature type="compositionally biased region" description="Polar residues" evidence="2">
    <location>
        <begin position="1"/>
        <end position="16"/>
    </location>
</feature>
<keyword evidence="5" id="KW-1185">Reference proteome</keyword>